<dbReference type="EnsemblPlants" id="KQL09797">
    <property type="protein sequence ID" value="KQL09797"/>
    <property type="gene ID" value="SETIT_008362mg"/>
</dbReference>
<accession>K3Y2D8</accession>
<reference evidence="3" key="1">
    <citation type="journal article" date="2012" name="Nat. Biotechnol.">
        <title>Reference genome sequence of the model plant Setaria.</title>
        <authorList>
            <person name="Bennetzen J.L."/>
            <person name="Schmutz J."/>
            <person name="Wang H."/>
            <person name="Percifield R."/>
            <person name="Hawkins J."/>
            <person name="Pontaroli A.C."/>
            <person name="Estep M."/>
            <person name="Feng L."/>
            <person name="Vaughn J.N."/>
            <person name="Grimwood J."/>
            <person name="Jenkins J."/>
            <person name="Barry K."/>
            <person name="Lindquist E."/>
            <person name="Hellsten U."/>
            <person name="Deshpande S."/>
            <person name="Wang X."/>
            <person name="Wu X."/>
            <person name="Mitros T."/>
            <person name="Triplett J."/>
            <person name="Yang X."/>
            <person name="Ye C.Y."/>
            <person name="Mauro-Herrera M."/>
            <person name="Wang L."/>
            <person name="Li P."/>
            <person name="Sharma M."/>
            <person name="Sharma R."/>
            <person name="Ronald P.C."/>
            <person name="Panaud O."/>
            <person name="Kellogg E.A."/>
            <person name="Brutnell T.P."/>
            <person name="Doust A.N."/>
            <person name="Tuskan G.A."/>
            <person name="Rokhsar D."/>
            <person name="Devos K.M."/>
        </authorList>
    </citation>
    <scope>NUCLEOTIDE SEQUENCE [LARGE SCALE GENOMIC DNA]</scope>
    <source>
        <strain evidence="3">cv. Yugu1</strain>
    </source>
</reference>
<dbReference type="EMBL" id="AGNK02002272">
    <property type="status" value="NOT_ANNOTATED_CDS"/>
    <property type="molecule type" value="Genomic_DNA"/>
</dbReference>
<dbReference type="InterPro" id="IPR029058">
    <property type="entry name" value="AB_hydrolase_fold"/>
</dbReference>
<keyword evidence="3" id="KW-1185">Reference proteome</keyword>
<evidence type="ECO:0000313" key="2">
    <source>
        <dbReference type="EnsemblPlants" id="KQL09797"/>
    </source>
</evidence>
<proteinExistence type="predicted"/>
<dbReference type="PANTHER" id="PTHR43056">
    <property type="entry name" value="PEPTIDASE S9 PROLYL OLIGOPEPTIDASE"/>
    <property type="match status" value="1"/>
</dbReference>
<evidence type="ECO:0008006" key="4">
    <source>
        <dbReference type="Google" id="ProtNLM"/>
    </source>
</evidence>
<feature type="region of interest" description="Disordered" evidence="1">
    <location>
        <begin position="74"/>
        <end position="137"/>
    </location>
</feature>
<dbReference type="InterPro" id="IPR050585">
    <property type="entry name" value="Xaa-Pro_dipeptidyl-ppase/CocE"/>
</dbReference>
<reference evidence="2" key="2">
    <citation type="submission" date="2018-08" db="UniProtKB">
        <authorList>
            <consortium name="EnsemblPlants"/>
        </authorList>
    </citation>
    <scope>IDENTIFICATION</scope>
    <source>
        <strain evidence="2">Yugu1</strain>
    </source>
</reference>
<dbReference type="PANTHER" id="PTHR43056:SF5">
    <property type="entry name" value="PEPTIDASE S9 PROLYL OLIGOPEPTIDASE CATALYTIC DOMAIN-CONTAINING PROTEIN"/>
    <property type="match status" value="1"/>
</dbReference>
<protein>
    <recommendedName>
        <fullName evidence="4">Peptidase S9 prolyl oligopeptidase catalytic domain-containing protein</fullName>
    </recommendedName>
</protein>
<dbReference type="SUPFAM" id="SSF53474">
    <property type="entry name" value="alpha/beta-Hydrolases"/>
    <property type="match status" value="1"/>
</dbReference>
<evidence type="ECO:0000256" key="1">
    <source>
        <dbReference type="SAM" id="MobiDB-lite"/>
    </source>
</evidence>
<dbReference type="Proteomes" id="UP000004995">
    <property type="component" value="Unassembled WGS sequence"/>
</dbReference>
<dbReference type="eggNOG" id="KOG2100">
    <property type="taxonomic scope" value="Eukaryota"/>
</dbReference>
<evidence type="ECO:0000313" key="3">
    <source>
        <dbReference type="Proteomes" id="UP000004995"/>
    </source>
</evidence>
<sequence length="211" mass="21944">MARRSGGRVGGGGAAGKLEASWGPAGGLDAEEPAGAGMAYLTGVRRGGAGGELGELGVKKRRILLSAWMKARAGASGSGGVEGGRQRWAPPPMDREAADPAGGRVAGKGGRQRWAPPEKGGGGGGLGEEGKRTVTSGRVVPPDQARKIYKALKEKGLPVALVEYEGEQHGLRKVAENIKFTLEQQMVFFARLVGKFEVADDITPIKIENFD</sequence>
<feature type="region of interest" description="Disordered" evidence="1">
    <location>
        <begin position="1"/>
        <end position="26"/>
    </location>
</feature>
<dbReference type="AlphaFoldDB" id="K3Y2D8"/>
<organism evidence="2 3">
    <name type="scientific">Setaria italica</name>
    <name type="common">Foxtail millet</name>
    <name type="synonym">Panicum italicum</name>
    <dbReference type="NCBI Taxonomy" id="4555"/>
    <lineage>
        <taxon>Eukaryota</taxon>
        <taxon>Viridiplantae</taxon>
        <taxon>Streptophyta</taxon>
        <taxon>Embryophyta</taxon>
        <taxon>Tracheophyta</taxon>
        <taxon>Spermatophyta</taxon>
        <taxon>Magnoliopsida</taxon>
        <taxon>Liliopsida</taxon>
        <taxon>Poales</taxon>
        <taxon>Poaceae</taxon>
        <taxon>PACMAD clade</taxon>
        <taxon>Panicoideae</taxon>
        <taxon>Panicodae</taxon>
        <taxon>Paniceae</taxon>
        <taxon>Cenchrinae</taxon>
        <taxon>Setaria</taxon>
    </lineage>
</organism>
<dbReference type="HOGENOM" id="CLU_1306698_0_0_1"/>
<dbReference type="InParanoid" id="K3Y2D8"/>
<dbReference type="Gene3D" id="3.40.50.1820">
    <property type="entry name" value="alpha/beta hydrolase"/>
    <property type="match status" value="1"/>
</dbReference>
<name>K3Y2D8_SETIT</name>
<dbReference type="Gramene" id="KQL09797">
    <property type="protein sequence ID" value="KQL09797"/>
    <property type="gene ID" value="SETIT_008362mg"/>
</dbReference>